<proteinExistence type="predicted"/>
<protein>
    <submittedName>
        <fullName evidence="1">Uncharacterized protein</fullName>
    </submittedName>
</protein>
<evidence type="ECO:0000313" key="1">
    <source>
        <dbReference type="EMBL" id="KAJ8673960.1"/>
    </source>
</evidence>
<sequence length="440" mass="49249">MTETDRSSMPLKTEKISKFVLIIYTLLFSSAHYCNGCTTPDGRNGDCRIINLCQSLLDIIRAKGISSLEALSFMRASTCGYDGENPKVCCSRYNYESTVSTRPNHISRPRSTARPYTLAYTTSKIRPVTKAQSSLIPERWTQKPQTTAAPKLTQYIDKGNSKYSYTSPNFLLPNECGKEQPRNKIIGGDKTDLDEFPWMALIQYKSETEIINGCGGVLINARYVLTAAHCLLSIPSGWKLHRVLLGEYNTRTNPDCFDMGGREQDCADHVMVMNIEQQITHPKYGKPTAFSNDIALLRLDHEVEMTRFVQPICLPQNPNPSEIYWASGWGQTESQSQSDVKLKVKLPYVDYEKCAKLYATKHFYLGDGQMCAGGSFGSDTCKGDSGGPLMRQENTKNGPSTWSVEGLVSIGHTPCGIQGWPGVYTKVHYYVPWIRAHLRP</sequence>
<evidence type="ECO:0000313" key="2">
    <source>
        <dbReference type="Proteomes" id="UP001239111"/>
    </source>
</evidence>
<reference evidence="1" key="1">
    <citation type="submission" date="2023-04" db="EMBL/GenBank/DDBJ databases">
        <title>A chromosome-level genome assembly of the parasitoid wasp Eretmocerus hayati.</title>
        <authorList>
            <person name="Zhong Y."/>
            <person name="Liu S."/>
            <person name="Liu Y."/>
        </authorList>
    </citation>
    <scope>NUCLEOTIDE SEQUENCE</scope>
    <source>
        <strain evidence="1">ZJU_SS_LIU_2023</strain>
    </source>
</reference>
<name>A0ACC2NRR6_9HYME</name>
<dbReference type="Proteomes" id="UP001239111">
    <property type="component" value="Chromosome 3"/>
</dbReference>
<organism evidence="1 2">
    <name type="scientific">Eretmocerus hayati</name>
    <dbReference type="NCBI Taxonomy" id="131215"/>
    <lineage>
        <taxon>Eukaryota</taxon>
        <taxon>Metazoa</taxon>
        <taxon>Ecdysozoa</taxon>
        <taxon>Arthropoda</taxon>
        <taxon>Hexapoda</taxon>
        <taxon>Insecta</taxon>
        <taxon>Pterygota</taxon>
        <taxon>Neoptera</taxon>
        <taxon>Endopterygota</taxon>
        <taxon>Hymenoptera</taxon>
        <taxon>Apocrita</taxon>
        <taxon>Proctotrupomorpha</taxon>
        <taxon>Chalcidoidea</taxon>
        <taxon>Aphelinidae</taxon>
        <taxon>Aphelininae</taxon>
        <taxon>Eretmocerus</taxon>
    </lineage>
</organism>
<dbReference type="EMBL" id="CM056743">
    <property type="protein sequence ID" value="KAJ8673960.1"/>
    <property type="molecule type" value="Genomic_DNA"/>
</dbReference>
<accession>A0ACC2NRR6</accession>
<gene>
    <name evidence="1" type="ORF">QAD02_005222</name>
</gene>
<keyword evidence="2" id="KW-1185">Reference proteome</keyword>
<comment type="caution">
    <text evidence="1">The sequence shown here is derived from an EMBL/GenBank/DDBJ whole genome shotgun (WGS) entry which is preliminary data.</text>
</comment>